<reference evidence="11" key="1">
    <citation type="submission" date="2020-02" db="EMBL/GenBank/DDBJ databases">
        <title>Bacillus sedimentmangrovi sp. nov., isolated from sediment of the mangrove ecosystem.</title>
        <authorList>
            <person name="Liu G."/>
        </authorList>
    </citation>
    <scope>NUCLEOTIDE SEQUENCE [LARGE SCALE GENOMIC DNA]</scope>
    <source>
        <strain evidence="11">SgZ-7</strain>
    </source>
</reference>
<dbReference type="UniPathway" id="UPA00148"/>
<dbReference type="SUPFAM" id="SSF53383">
    <property type="entry name" value="PLP-dependent transferases"/>
    <property type="match status" value="1"/>
</dbReference>
<keyword evidence="5" id="KW-0169">Cobalamin biosynthesis</keyword>
<dbReference type="PANTHER" id="PTHR42885">
    <property type="entry name" value="HISTIDINOL-PHOSPHATE AMINOTRANSFERASE-RELATED"/>
    <property type="match status" value="1"/>
</dbReference>
<comment type="pathway">
    <text evidence="3">Cofactor biosynthesis; adenosylcobalamin biosynthesis.</text>
</comment>
<gene>
    <name evidence="11" type="ORF">G4Z05_04250</name>
</gene>
<evidence type="ECO:0000256" key="5">
    <source>
        <dbReference type="ARBA" id="ARBA00022573"/>
    </source>
</evidence>
<feature type="domain" description="Aminotransferase class I/classII large" evidence="10">
    <location>
        <begin position="25"/>
        <end position="350"/>
    </location>
</feature>
<dbReference type="Gene3D" id="3.40.640.10">
    <property type="entry name" value="Type I PLP-dependent aspartate aminotransferase-like (Major domain)"/>
    <property type="match status" value="1"/>
</dbReference>
<dbReference type="InterPro" id="IPR015424">
    <property type="entry name" value="PyrdxlP-dep_Trfase"/>
</dbReference>
<dbReference type="InterPro" id="IPR005860">
    <property type="entry name" value="CobD"/>
</dbReference>
<evidence type="ECO:0000256" key="1">
    <source>
        <dbReference type="ARBA" id="ARBA00001933"/>
    </source>
</evidence>
<dbReference type="InterPro" id="IPR015421">
    <property type="entry name" value="PyrdxlP-dep_Trfase_major"/>
</dbReference>
<keyword evidence="6" id="KW-0663">Pyridoxal phosphate</keyword>
<dbReference type="InterPro" id="IPR004838">
    <property type="entry name" value="NHTrfase_class1_PyrdxlP-BS"/>
</dbReference>
<dbReference type="CDD" id="cd00609">
    <property type="entry name" value="AAT_like"/>
    <property type="match status" value="1"/>
</dbReference>
<protein>
    <recommendedName>
        <fullName evidence="4">threonine-phosphate decarboxylase</fullName>
        <ecNumber evidence="4">4.1.1.81</ecNumber>
    </recommendedName>
    <alternativeName>
        <fullName evidence="8">L-threonine-O-3-phosphate decarboxylase</fullName>
    </alternativeName>
</protein>
<keyword evidence="7 11" id="KW-0456">Lyase</keyword>
<evidence type="ECO:0000256" key="8">
    <source>
        <dbReference type="ARBA" id="ARBA00029996"/>
    </source>
</evidence>
<comment type="cofactor">
    <cofactor evidence="1">
        <name>pyridoxal 5'-phosphate</name>
        <dbReference type="ChEBI" id="CHEBI:597326"/>
    </cofactor>
</comment>
<sequence length="359" mass="41620">MSWPSHGSNPQYLYNELGMALPKVYLDFSANINPLGPPEVLKRNWNHFYEEMMVYPDPNAANLKMIIADKEQISVDSILVGNGGAELIFLIARMLAGKKVLLVQPTFSEYETACRANGCEILYHQLKEPDFELDLNEWHSKIKEADAVFVCNPNNPTGVQYPHSTMMALIEECEKHNCQVILDEAFYDFLSEYDSVIPTIHQYSNVIIIRSMTKMFAIPGLRLGYLIAQPETIKKLRPFQPHWSVNTIALLSGELLFQEQSFIKKTQEFISKERKRLVDLLKELDFIVSPSKINFYLLQDPYINDQFLLFEYLLKKGVIPRHTYNFPGLEGRWLRFAIKSVDDNNQLLEVLAHWRHLHH</sequence>
<dbReference type="PANTHER" id="PTHR42885:SF1">
    <property type="entry name" value="THREONINE-PHOSPHATE DECARBOXYLASE"/>
    <property type="match status" value="1"/>
</dbReference>
<dbReference type="Gene3D" id="3.90.1150.10">
    <property type="entry name" value="Aspartate Aminotransferase, domain 1"/>
    <property type="match status" value="1"/>
</dbReference>
<dbReference type="Proteomes" id="UP000481621">
    <property type="component" value="Unassembled WGS sequence"/>
</dbReference>
<evidence type="ECO:0000313" key="11">
    <source>
        <dbReference type="EMBL" id="NEX78101.1"/>
    </source>
</evidence>
<evidence type="ECO:0000256" key="2">
    <source>
        <dbReference type="ARBA" id="ARBA00003444"/>
    </source>
</evidence>
<dbReference type="RefSeq" id="WP_163250612.1">
    <property type="nucleotide sequence ID" value="NZ_JAAIUV010000004.1"/>
</dbReference>
<dbReference type="GO" id="GO:0048472">
    <property type="term" value="F:threonine-phosphate decarboxylase activity"/>
    <property type="evidence" value="ECO:0007669"/>
    <property type="project" value="UniProtKB-EC"/>
</dbReference>
<dbReference type="InterPro" id="IPR004839">
    <property type="entry name" value="Aminotransferase_I/II_large"/>
</dbReference>
<dbReference type="PROSITE" id="PS00105">
    <property type="entry name" value="AA_TRANSFER_CLASS_1"/>
    <property type="match status" value="1"/>
</dbReference>
<evidence type="ECO:0000256" key="9">
    <source>
        <dbReference type="ARBA" id="ARBA00048531"/>
    </source>
</evidence>
<dbReference type="AlphaFoldDB" id="A0A6B3TPS3"/>
<dbReference type="Pfam" id="PF00155">
    <property type="entry name" value="Aminotran_1_2"/>
    <property type="match status" value="1"/>
</dbReference>
<name>A0A6B3TPS3_9BACI</name>
<evidence type="ECO:0000256" key="3">
    <source>
        <dbReference type="ARBA" id="ARBA00004953"/>
    </source>
</evidence>
<comment type="catalytic activity">
    <reaction evidence="9">
        <text>O-phospho-L-threonine + H(+) = (R)-1-aminopropan-2-yl phosphate + CO2</text>
        <dbReference type="Rhea" id="RHEA:11492"/>
        <dbReference type="ChEBI" id="CHEBI:15378"/>
        <dbReference type="ChEBI" id="CHEBI:16526"/>
        <dbReference type="ChEBI" id="CHEBI:58563"/>
        <dbReference type="ChEBI" id="CHEBI:58675"/>
        <dbReference type="EC" id="4.1.1.81"/>
    </reaction>
</comment>
<accession>A0A6B3TPS3</accession>
<evidence type="ECO:0000256" key="7">
    <source>
        <dbReference type="ARBA" id="ARBA00023239"/>
    </source>
</evidence>
<comment type="caution">
    <text evidence="11">The sequence shown here is derived from an EMBL/GenBank/DDBJ whole genome shotgun (WGS) entry which is preliminary data.</text>
</comment>
<evidence type="ECO:0000256" key="6">
    <source>
        <dbReference type="ARBA" id="ARBA00022898"/>
    </source>
</evidence>
<dbReference type="NCBIfam" id="TIGR01140">
    <property type="entry name" value="L_thr_O3P_dcar"/>
    <property type="match status" value="1"/>
</dbReference>
<comment type="function">
    <text evidence="2">Decarboxylates L-threonine-O-3-phosphate to yield (R)-1-amino-2-propanol O-2-phosphate, the precursor for the linkage between the nucleotide loop and the corrin ring in cobalamin.</text>
</comment>
<evidence type="ECO:0000259" key="10">
    <source>
        <dbReference type="Pfam" id="PF00155"/>
    </source>
</evidence>
<dbReference type="GO" id="GO:0030170">
    <property type="term" value="F:pyridoxal phosphate binding"/>
    <property type="evidence" value="ECO:0007669"/>
    <property type="project" value="InterPro"/>
</dbReference>
<proteinExistence type="predicted"/>
<dbReference type="InterPro" id="IPR015422">
    <property type="entry name" value="PyrdxlP-dep_Trfase_small"/>
</dbReference>
<organism evidence="11 12">
    <name type="scientific">Neobacillus thermocopriae</name>
    <dbReference type="NCBI Taxonomy" id="1215031"/>
    <lineage>
        <taxon>Bacteria</taxon>
        <taxon>Bacillati</taxon>
        <taxon>Bacillota</taxon>
        <taxon>Bacilli</taxon>
        <taxon>Bacillales</taxon>
        <taxon>Bacillaceae</taxon>
        <taxon>Neobacillus</taxon>
    </lineage>
</organism>
<keyword evidence="12" id="KW-1185">Reference proteome</keyword>
<evidence type="ECO:0000313" key="12">
    <source>
        <dbReference type="Proteomes" id="UP000481621"/>
    </source>
</evidence>
<dbReference type="EMBL" id="JAAIUV010000004">
    <property type="protein sequence ID" value="NEX78101.1"/>
    <property type="molecule type" value="Genomic_DNA"/>
</dbReference>
<dbReference type="EC" id="4.1.1.81" evidence="4"/>
<dbReference type="GO" id="GO:0009236">
    <property type="term" value="P:cobalamin biosynthetic process"/>
    <property type="evidence" value="ECO:0007669"/>
    <property type="project" value="UniProtKB-UniPathway"/>
</dbReference>
<evidence type="ECO:0000256" key="4">
    <source>
        <dbReference type="ARBA" id="ARBA00012285"/>
    </source>
</evidence>